<dbReference type="NCBIfam" id="TIGR02860">
    <property type="entry name" value="spore_IV_B"/>
    <property type="match status" value="1"/>
</dbReference>
<dbReference type="EMBL" id="JAKNGE010000044">
    <property type="protein sequence ID" value="MCG4748806.1"/>
    <property type="molecule type" value="Genomic_DNA"/>
</dbReference>
<dbReference type="Proteomes" id="UP000669239">
    <property type="component" value="Unassembled WGS sequence"/>
</dbReference>
<dbReference type="GeneID" id="97205253"/>
<keyword evidence="3" id="KW-0378">Hydrolase</keyword>
<dbReference type="SUPFAM" id="SSF50156">
    <property type="entry name" value="PDZ domain-like"/>
    <property type="match status" value="1"/>
</dbReference>
<dbReference type="GO" id="GO:0016787">
    <property type="term" value="F:hydrolase activity"/>
    <property type="evidence" value="ECO:0007669"/>
    <property type="project" value="UniProtKB-KW"/>
</dbReference>
<keyword evidence="1" id="KW-1133">Transmembrane helix</keyword>
<dbReference type="InterPro" id="IPR036034">
    <property type="entry name" value="PDZ_sf"/>
</dbReference>
<keyword evidence="1" id="KW-0472">Membrane</keyword>
<name>A0AAX1SFS2_9FIRM</name>
<protein>
    <submittedName>
        <fullName evidence="3">SpoIVB peptidase</fullName>
        <ecNumber evidence="3">3.4.21.116</ecNumber>
    </submittedName>
</protein>
<dbReference type="Gene3D" id="2.30.42.10">
    <property type="match status" value="1"/>
</dbReference>
<dbReference type="InterPro" id="IPR008763">
    <property type="entry name" value="Peptidase_S55"/>
</dbReference>
<dbReference type="EMBL" id="JAAITT010000042">
    <property type="protein sequence ID" value="NSJ51497.1"/>
    <property type="molecule type" value="Genomic_DNA"/>
</dbReference>
<gene>
    <name evidence="3" type="primary">spoIVB</name>
    <name evidence="4" type="ORF">G5B36_22695</name>
    <name evidence="3" type="ORF">L0N08_25655</name>
</gene>
<organism evidence="3 6">
    <name type="scientific">Enterocloster aldenensis</name>
    <dbReference type="NCBI Taxonomy" id="358742"/>
    <lineage>
        <taxon>Bacteria</taxon>
        <taxon>Bacillati</taxon>
        <taxon>Bacillota</taxon>
        <taxon>Clostridia</taxon>
        <taxon>Lachnospirales</taxon>
        <taxon>Lachnospiraceae</taxon>
        <taxon>Enterocloster</taxon>
    </lineage>
</organism>
<dbReference type="RefSeq" id="WP_117561071.1">
    <property type="nucleotide sequence ID" value="NZ_BAABZL010000001.1"/>
</dbReference>
<evidence type="ECO:0000313" key="4">
    <source>
        <dbReference type="EMBL" id="NSJ51497.1"/>
    </source>
</evidence>
<dbReference type="InterPro" id="IPR014219">
    <property type="entry name" value="SpoIVB"/>
</dbReference>
<proteinExistence type="predicted"/>
<dbReference type="Pfam" id="PF05580">
    <property type="entry name" value="Peptidase_S55"/>
    <property type="match status" value="1"/>
</dbReference>
<reference evidence="4 5" key="1">
    <citation type="journal article" date="2020" name="Cell Host Microbe">
        <title>Functional and Genomic Variation between Human-Derived Isolates of Lachnospiraceae Reveals Inter- and Intra-Species Diversity.</title>
        <authorList>
            <person name="Sorbara M.T."/>
            <person name="Littmann E.R."/>
            <person name="Fontana E."/>
            <person name="Moody T.U."/>
            <person name="Kohout C.E."/>
            <person name="Gjonbalaj M."/>
            <person name="Eaton V."/>
            <person name="Seok R."/>
            <person name="Leiner I.M."/>
            <person name="Pamer E.G."/>
        </authorList>
    </citation>
    <scope>NUCLEOTIDE SEQUENCE [LARGE SCALE GENOMIC DNA]</scope>
    <source>
        <strain evidence="4 5">MSK.1.17</strain>
    </source>
</reference>
<evidence type="ECO:0000259" key="2">
    <source>
        <dbReference type="PROSITE" id="PS51494"/>
    </source>
</evidence>
<reference evidence="3" key="3">
    <citation type="submission" date="2022-01" db="EMBL/GenBank/DDBJ databases">
        <title>Collection of gut derived symbiotic bacterial strains cultured from healthy donors.</title>
        <authorList>
            <person name="Lin H."/>
            <person name="Kohout C."/>
            <person name="Waligurski E."/>
            <person name="Pamer E.G."/>
        </authorList>
    </citation>
    <scope>NUCLEOTIDE SEQUENCE</scope>
    <source>
        <strain evidence="3">DFI.6.55</strain>
    </source>
</reference>
<feature type="domain" description="Peptidase S55" evidence="2">
    <location>
        <begin position="201"/>
        <end position="425"/>
    </location>
</feature>
<dbReference type="PROSITE" id="PS51494">
    <property type="entry name" value="SPOIVB"/>
    <property type="match status" value="1"/>
</dbReference>
<feature type="transmembrane region" description="Helical" evidence="1">
    <location>
        <begin position="12"/>
        <end position="30"/>
    </location>
</feature>
<keyword evidence="1" id="KW-0812">Transmembrane</keyword>
<accession>A0AAX1SFS2</accession>
<evidence type="ECO:0000313" key="3">
    <source>
        <dbReference type="EMBL" id="MCG4748806.1"/>
    </source>
</evidence>
<keyword evidence="5" id="KW-1185">Reference proteome</keyword>
<sequence length="425" mass="46065">MTGKSKFYRWLGRIFWLSIVAVTGYTWYYMDQAVPDRVSIIQNQEEDFSFGLPLKATIISDSEEVSLGNESNIPADQITISGRQHFSMIAGEQGSYQVGLKLFGLIKLKDIQVDVVDTRYAIPCGSPIGIYLKSDGVMVIGTGRITGPDGMEVEPAFGILKTGDYIEAFNGKPMKTKEDLISAVNDSGGQDSVVTVRRDGEPIDVSVKPIASSDGKYKLGAWVRDDTQGIGTITYVDMNGNFGALGHGISDSDTGDLVETSQGALYSTEIMGIEKGTIGKPGLLSGVIYYGPQSHMGDISQNTNEGIFGTVNQQFKKQLTGEPMEIACRQDVKPGVAYIRSNVSGELEDYEIEIQKVDYNASHKNKSMVIKVTDPRLLELTGGIVQGMSGSPIIQDGKLAGAVTHVFVQDASRGYGILIENMLEH</sequence>
<evidence type="ECO:0000313" key="6">
    <source>
        <dbReference type="Proteomes" id="UP001299608"/>
    </source>
</evidence>
<comment type="caution">
    <text evidence="3">The sequence shown here is derived from an EMBL/GenBank/DDBJ whole genome shotgun (WGS) entry which is preliminary data.</text>
</comment>
<reference evidence="4" key="2">
    <citation type="submission" date="2020-02" db="EMBL/GenBank/DDBJ databases">
        <authorList>
            <person name="Littmann E."/>
            <person name="Sorbara M."/>
        </authorList>
    </citation>
    <scope>NUCLEOTIDE SEQUENCE</scope>
    <source>
        <strain evidence="4">MSK.1.17</strain>
    </source>
</reference>
<evidence type="ECO:0000256" key="1">
    <source>
        <dbReference type="SAM" id="Phobius"/>
    </source>
</evidence>
<dbReference type="EC" id="3.4.21.116" evidence="3"/>
<dbReference type="Proteomes" id="UP001299608">
    <property type="component" value="Unassembled WGS sequence"/>
</dbReference>
<dbReference type="AlphaFoldDB" id="A0AAX1SFS2"/>
<evidence type="ECO:0000313" key="5">
    <source>
        <dbReference type="Proteomes" id="UP000669239"/>
    </source>
</evidence>